<dbReference type="InterPro" id="IPR000688">
    <property type="entry name" value="HypA/HybF"/>
</dbReference>
<organism evidence="5 6">
    <name type="scientific">Methanospirillum lacunae</name>
    <dbReference type="NCBI Taxonomy" id="668570"/>
    <lineage>
        <taxon>Archaea</taxon>
        <taxon>Methanobacteriati</taxon>
        <taxon>Methanobacteriota</taxon>
        <taxon>Stenosarchaea group</taxon>
        <taxon>Methanomicrobia</taxon>
        <taxon>Methanomicrobiales</taxon>
        <taxon>Methanospirillaceae</taxon>
        <taxon>Methanospirillum</taxon>
    </lineage>
</organism>
<dbReference type="GO" id="GO:0051604">
    <property type="term" value="P:protein maturation"/>
    <property type="evidence" value="ECO:0007669"/>
    <property type="project" value="InterPro"/>
</dbReference>
<feature type="binding site" evidence="4">
    <location>
        <position position="86"/>
    </location>
    <ligand>
        <name>Zn(2+)</name>
        <dbReference type="ChEBI" id="CHEBI:29105"/>
    </ligand>
</feature>
<feature type="binding site" evidence="4">
    <location>
        <position position="74"/>
    </location>
    <ligand>
        <name>Zn(2+)</name>
        <dbReference type="ChEBI" id="CHEBI:29105"/>
    </ligand>
</feature>
<dbReference type="Proteomes" id="UP000245657">
    <property type="component" value="Unassembled WGS sequence"/>
</dbReference>
<proteinExistence type="inferred from homology"/>
<sequence length="113" mass="12452">MHEYGIAYDIVETARRAAIEHHARAVTKVCVDVGEISMINPDQVEFLFNTLIEDEPLFAGAKMVCSVIPPETHCECGYVGNEIYICPKCGALPSIEKGREIVVTNIEIEAEGE</sequence>
<gene>
    <name evidence="4" type="primary">hypA</name>
    <name evidence="5" type="ORF">DK846_02285</name>
</gene>
<dbReference type="PANTHER" id="PTHR34535">
    <property type="entry name" value="HYDROGENASE MATURATION FACTOR HYPA"/>
    <property type="match status" value="1"/>
</dbReference>
<dbReference type="EMBL" id="QGMY01000002">
    <property type="protein sequence ID" value="PWR74013.1"/>
    <property type="molecule type" value="Genomic_DNA"/>
</dbReference>
<evidence type="ECO:0000313" key="6">
    <source>
        <dbReference type="Proteomes" id="UP000245657"/>
    </source>
</evidence>
<dbReference type="Gene3D" id="3.30.2320.80">
    <property type="match status" value="1"/>
</dbReference>
<comment type="caution">
    <text evidence="5">The sequence shown here is derived from an EMBL/GenBank/DDBJ whole genome shotgun (WGS) entry which is preliminary data.</text>
</comment>
<feature type="binding site" evidence="4">
    <location>
        <position position="2"/>
    </location>
    <ligand>
        <name>Ni(2+)</name>
        <dbReference type="ChEBI" id="CHEBI:49786"/>
    </ligand>
</feature>
<accession>A0A2V2NFC1</accession>
<evidence type="ECO:0000256" key="1">
    <source>
        <dbReference type="ARBA" id="ARBA00022596"/>
    </source>
</evidence>
<dbReference type="OrthoDB" id="36835at2157"/>
<dbReference type="Pfam" id="PF01155">
    <property type="entry name" value="HypA"/>
    <property type="match status" value="1"/>
</dbReference>
<keyword evidence="6" id="KW-1185">Reference proteome</keyword>
<dbReference type="GO" id="GO:0008270">
    <property type="term" value="F:zinc ion binding"/>
    <property type="evidence" value="ECO:0007669"/>
    <property type="project" value="UniProtKB-UniRule"/>
</dbReference>
<dbReference type="AlphaFoldDB" id="A0A2V2NFC1"/>
<keyword evidence="2 4" id="KW-0479">Metal-binding</keyword>
<dbReference type="GO" id="GO:0016151">
    <property type="term" value="F:nickel cation binding"/>
    <property type="evidence" value="ECO:0007669"/>
    <property type="project" value="UniProtKB-UniRule"/>
</dbReference>
<keyword evidence="3 4" id="KW-0862">Zinc</keyword>
<dbReference type="PANTHER" id="PTHR34535:SF3">
    <property type="entry name" value="HYDROGENASE MATURATION FACTOR HYPA"/>
    <property type="match status" value="1"/>
</dbReference>
<dbReference type="HAMAP" id="MF_00213">
    <property type="entry name" value="HypA_HybF"/>
    <property type="match status" value="1"/>
</dbReference>
<protein>
    <recommendedName>
        <fullName evidence="4">Hydrogenase maturation factor HypA</fullName>
    </recommendedName>
</protein>
<dbReference type="PIRSF" id="PIRSF004761">
    <property type="entry name" value="Hydrgn_mat_HypA"/>
    <property type="match status" value="1"/>
</dbReference>
<name>A0A2V2NFC1_9EURY</name>
<dbReference type="RefSeq" id="WP_109967292.1">
    <property type="nucleotide sequence ID" value="NZ_CP176093.1"/>
</dbReference>
<reference evidence="5 6" key="1">
    <citation type="submission" date="2018-05" db="EMBL/GenBank/DDBJ databases">
        <title>Draft genome of Methanospirillum lacunae Ki8-1.</title>
        <authorList>
            <person name="Dueholm M.S."/>
            <person name="Nielsen P.H."/>
            <person name="Bakmann L.F."/>
            <person name="Otzen D.E."/>
        </authorList>
    </citation>
    <scope>NUCLEOTIDE SEQUENCE [LARGE SCALE GENOMIC DNA]</scope>
    <source>
        <strain evidence="5 6">Ki8-1</strain>
    </source>
</reference>
<dbReference type="GeneID" id="97549360"/>
<comment type="function">
    <text evidence="4">Involved in the maturation of [NiFe] hydrogenases. Required for nickel insertion into the metal center of the hydrogenase.</text>
</comment>
<feature type="binding site" evidence="4">
    <location>
        <position position="89"/>
    </location>
    <ligand>
        <name>Zn(2+)</name>
        <dbReference type="ChEBI" id="CHEBI:29105"/>
    </ligand>
</feature>
<evidence type="ECO:0000256" key="4">
    <source>
        <dbReference type="HAMAP-Rule" id="MF_00213"/>
    </source>
</evidence>
<evidence type="ECO:0000313" key="5">
    <source>
        <dbReference type="EMBL" id="PWR74013.1"/>
    </source>
</evidence>
<evidence type="ECO:0000256" key="2">
    <source>
        <dbReference type="ARBA" id="ARBA00022723"/>
    </source>
</evidence>
<keyword evidence="1 4" id="KW-0533">Nickel</keyword>
<feature type="binding site" evidence="4">
    <location>
        <position position="76"/>
    </location>
    <ligand>
        <name>Zn(2+)</name>
        <dbReference type="ChEBI" id="CHEBI:29105"/>
    </ligand>
</feature>
<evidence type="ECO:0000256" key="3">
    <source>
        <dbReference type="ARBA" id="ARBA00022833"/>
    </source>
</evidence>
<comment type="similarity">
    <text evidence="4">Belongs to the HypA/HybF family.</text>
</comment>